<dbReference type="EMBL" id="OX395138">
    <property type="protein sequence ID" value="CAI5791125.1"/>
    <property type="molecule type" value="Genomic_DNA"/>
</dbReference>
<dbReference type="InterPro" id="IPR004808">
    <property type="entry name" value="AP_endonuc_1"/>
</dbReference>
<feature type="domain" description="Endonuclease/exonuclease/phosphatase" evidence="17">
    <location>
        <begin position="167"/>
        <end position="409"/>
    </location>
</feature>
<dbReference type="PANTHER" id="PTHR22748:SF6">
    <property type="entry name" value="DNA-(APURINIC OR APYRIMIDINIC SITE) ENDONUCLEASE"/>
    <property type="match status" value="1"/>
</dbReference>
<dbReference type="GO" id="GO:0016829">
    <property type="term" value="F:lyase activity"/>
    <property type="evidence" value="ECO:0007669"/>
    <property type="project" value="UniProtKB-KW"/>
</dbReference>
<keyword evidence="15" id="KW-0496">Mitochondrion</keyword>
<comment type="subcellular location">
    <subcellularLocation>
        <location evidence="15">Nucleus</location>
    </subcellularLocation>
    <subcellularLocation>
        <location evidence="15">Cytoplasm</location>
    </subcellularLocation>
    <subcellularLocation>
        <location evidence="15">Mitochondrion</location>
    </subcellularLocation>
</comment>
<dbReference type="PROSITE" id="PS00728">
    <property type="entry name" value="AP_NUCLEASE_F1_3"/>
    <property type="match status" value="1"/>
</dbReference>
<feature type="binding site" evidence="13">
    <location>
        <position position="409"/>
    </location>
    <ligand>
        <name>Mg(2+)</name>
        <dbReference type="ChEBI" id="CHEBI:18420"/>
        <label>1</label>
    </ligand>
</feature>
<dbReference type="AlphaFoldDB" id="A0AA35PMA3"/>
<comment type="cofactor">
    <cofactor evidence="2">
        <name>Mn(2+)</name>
        <dbReference type="ChEBI" id="CHEBI:29035"/>
    </cofactor>
</comment>
<feature type="active site" evidence="12">
    <location>
        <position position="272"/>
    </location>
</feature>
<dbReference type="GO" id="GO:0008311">
    <property type="term" value="F:double-stranded DNA 3'-5' DNA exonuclease activity"/>
    <property type="evidence" value="ECO:0007669"/>
    <property type="project" value="UniProtKB-EC"/>
</dbReference>
<comment type="function">
    <text evidence="15">Initiates repair of AP sites in DNA by catalyzing hydrolytic incision of the phosphodiester backbone immediately adjacent to the damage, generating a single-strand break with 5'-deoxyribose phosphate and 3'-hydroxyl ends.</text>
</comment>
<keyword evidence="19" id="KW-1185">Reference proteome</keyword>
<evidence type="ECO:0000313" key="18">
    <source>
        <dbReference type="EMBL" id="CAI5791125.1"/>
    </source>
</evidence>
<evidence type="ECO:0000256" key="11">
    <source>
        <dbReference type="ARBA" id="ARBA00023242"/>
    </source>
</evidence>
<evidence type="ECO:0000256" key="9">
    <source>
        <dbReference type="ARBA" id="ARBA00022842"/>
    </source>
</evidence>
<reference evidence="18" key="1">
    <citation type="submission" date="2022-12" db="EMBL/GenBank/DDBJ databases">
        <authorList>
            <person name="Alioto T."/>
            <person name="Alioto T."/>
            <person name="Gomez Garrido J."/>
        </authorList>
    </citation>
    <scope>NUCLEOTIDE SEQUENCE</scope>
</reference>
<dbReference type="SUPFAM" id="SSF56219">
    <property type="entry name" value="DNase I-like"/>
    <property type="match status" value="1"/>
</dbReference>
<dbReference type="GO" id="GO:0006284">
    <property type="term" value="P:base-excision repair"/>
    <property type="evidence" value="ECO:0007669"/>
    <property type="project" value="TreeGrafter"/>
</dbReference>
<evidence type="ECO:0000256" key="13">
    <source>
        <dbReference type="PIRSR" id="PIRSR604808-2"/>
    </source>
</evidence>
<dbReference type="GO" id="GO:0008081">
    <property type="term" value="F:phosphoric diester hydrolase activity"/>
    <property type="evidence" value="ECO:0007669"/>
    <property type="project" value="TreeGrafter"/>
</dbReference>
<keyword evidence="15" id="KW-0238">DNA-binding</keyword>
<name>A0AA35PMA3_9SAUR</name>
<feature type="compositionally biased region" description="Low complexity" evidence="16">
    <location>
        <begin position="16"/>
        <end position="29"/>
    </location>
</feature>
<keyword evidence="4 15" id="KW-0540">Nuclease</keyword>
<keyword evidence="10 15" id="KW-0234">DNA repair</keyword>
<feature type="region of interest" description="Disordered" evidence="16">
    <location>
        <begin position="95"/>
        <end position="158"/>
    </location>
</feature>
<dbReference type="InterPro" id="IPR020847">
    <property type="entry name" value="AP_endonuclease_F1_BS"/>
</dbReference>
<dbReference type="InterPro" id="IPR020848">
    <property type="entry name" value="AP_endonuclease_F1_CS"/>
</dbReference>
<dbReference type="CDD" id="cd09087">
    <property type="entry name" value="Ape1-like_AP-endo"/>
    <property type="match status" value="1"/>
</dbReference>
<gene>
    <name evidence="18" type="ORF">PODLI_1B023298</name>
</gene>
<evidence type="ECO:0000256" key="10">
    <source>
        <dbReference type="ARBA" id="ARBA00023204"/>
    </source>
</evidence>
<dbReference type="GO" id="GO:0005739">
    <property type="term" value="C:mitochondrion"/>
    <property type="evidence" value="ECO:0007669"/>
    <property type="project" value="UniProtKB-SubCell"/>
</dbReference>
<organism evidence="18 19">
    <name type="scientific">Podarcis lilfordi</name>
    <name type="common">Lilford's wall lizard</name>
    <dbReference type="NCBI Taxonomy" id="74358"/>
    <lineage>
        <taxon>Eukaryota</taxon>
        <taxon>Metazoa</taxon>
        <taxon>Chordata</taxon>
        <taxon>Craniata</taxon>
        <taxon>Vertebrata</taxon>
        <taxon>Euteleostomi</taxon>
        <taxon>Lepidosauria</taxon>
        <taxon>Squamata</taxon>
        <taxon>Bifurcata</taxon>
        <taxon>Unidentata</taxon>
        <taxon>Episquamata</taxon>
        <taxon>Laterata</taxon>
        <taxon>Lacertibaenia</taxon>
        <taxon>Lacertidae</taxon>
        <taxon>Podarcis</taxon>
    </lineage>
</organism>
<dbReference type="Pfam" id="PF03372">
    <property type="entry name" value="Exo_endo_phos"/>
    <property type="match status" value="1"/>
</dbReference>
<dbReference type="PROSITE" id="PS00726">
    <property type="entry name" value="AP_NUCLEASE_F1_1"/>
    <property type="match status" value="1"/>
</dbReference>
<dbReference type="EC" id="3.1.-.-" evidence="15"/>
<keyword evidence="11 15" id="KW-0539">Nucleus</keyword>
<evidence type="ECO:0000256" key="16">
    <source>
        <dbReference type="SAM" id="MobiDB-lite"/>
    </source>
</evidence>
<evidence type="ECO:0000256" key="4">
    <source>
        <dbReference type="ARBA" id="ARBA00022722"/>
    </source>
</evidence>
<feature type="binding site" evidence="13">
    <location>
        <position position="313"/>
    </location>
    <ligand>
        <name>Mg(2+)</name>
        <dbReference type="ChEBI" id="CHEBI:18420"/>
        <label>1</label>
    </ligand>
</feature>
<dbReference type="InterPro" id="IPR036691">
    <property type="entry name" value="Endo/exonu/phosph_ase_sf"/>
</dbReference>
<dbReference type="GO" id="GO:0046872">
    <property type="term" value="F:metal ion binding"/>
    <property type="evidence" value="ECO:0007669"/>
    <property type="project" value="UniProtKB-KW"/>
</dbReference>
<dbReference type="NCBIfam" id="TIGR00633">
    <property type="entry name" value="xth"/>
    <property type="match status" value="1"/>
</dbReference>
<evidence type="ECO:0000313" key="19">
    <source>
        <dbReference type="Proteomes" id="UP001178461"/>
    </source>
</evidence>
<evidence type="ECO:0000256" key="6">
    <source>
        <dbReference type="ARBA" id="ARBA00022759"/>
    </source>
</evidence>
<evidence type="ECO:0000256" key="15">
    <source>
        <dbReference type="RuleBase" id="RU362131"/>
    </source>
</evidence>
<feature type="site" description="Important for catalytic activity" evidence="14">
    <location>
        <position position="383"/>
    </location>
</feature>
<feature type="active site" description="Proton donor/acceptor" evidence="12">
    <location>
        <position position="311"/>
    </location>
</feature>
<feature type="binding site" evidence="13">
    <location>
        <position position="169"/>
    </location>
    <ligand>
        <name>Mg(2+)</name>
        <dbReference type="ChEBI" id="CHEBI:18420"/>
        <label>1</label>
    </ligand>
</feature>
<evidence type="ECO:0000256" key="3">
    <source>
        <dbReference type="ARBA" id="ARBA00007092"/>
    </source>
</evidence>
<sequence length="418" mass="46624">MPLLSIPFPPSKPRQSPLSLSESPALSGPFQQPVSRDTNPLHVLLSRALHSPCARASSAVSAFVSGERRDPGAETTLLFNSLLQARLRCQLPRVGSSWAPTMPKRGKKKEGEALPDEKEAVAEPEPKKAKKGGAKAEKEADGPILYQDPPDKLTSPSGKKYTLKVTSWNVDGIRAWFKKKGLEWVCEEKPDILCLQETKCAEKQLPSEIRDLADYPHKYWACSDDKEGYSGVALLSKAKPVDVTYGIGEEEHDKEGRVITAEFPSYFLVTAYVPNAGRGLVRLEYRERWDVAFRSYLQGLAARKPLVLCGDLNVAHQEIDLKNPKGNKKNAGFTPEEREGFGKLLEAGFADTFRHLYPDTPYAYTFWTYMMNARAKNVGWRLDYFVVSKDLLENVCDSKIRSTALGSDHCPITLYLAM</sequence>
<keyword evidence="15" id="KW-0963">Cytoplasm</keyword>
<keyword evidence="18" id="KW-0456">Lyase</keyword>
<dbReference type="Proteomes" id="UP001178461">
    <property type="component" value="Chromosome 13"/>
</dbReference>
<evidence type="ECO:0000256" key="7">
    <source>
        <dbReference type="ARBA" id="ARBA00022763"/>
    </source>
</evidence>
<dbReference type="GO" id="GO:0005634">
    <property type="term" value="C:nucleus"/>
    <property type="evidence" value="ECO:0007669"/>
    <property type="project" value="UniProtKB-SubCell"/>
</dbReference>
<keyword evidence="7 15" id="KW-0227">DNA damage</keyword>
<comment type="catalytic activity">
    <reaction evidence="1">
        <text>Exonucleolytic cleavage in the 3'- to 5'-direction to yield nucleoside 5'-phosphates.</text>
        <dbReference type="EC" id="3.1.11.2"/>
    </reaction>
</comment>
<feature type="site" description="Interaction with DNA substrate" evidence="14">
    <location>
        <position position="409"/>
    </location>
</feature>
<feature type="compositionally biased region" description="Basic and acidic residues" evidence="16">
    <location>
        <begin position="109"/>
        <end position="127"/>
    </location>
</feature>
<dbReference type="PROSITE" id="PS00727">
    <property type="entry name" value="AP_NUCLEASE_F1_2"/>
    <property type="match status" value="1"/>
</dbReference>
<comment type="similarity">
    <text evidence="3 15">Belongs to the DNA repair enzymes AP/ExoA family.</text>
</comment>
<dbReference type="GO" id="GO:0003906">
    <property type="term" value="F:DNA-(apurinic or apyrimidinic site) endonuclease activity"/>
    <property type="evidence" value="ECO:0007669"/>
    <property type="project" value="TreeGrafter"/>
</dbReference>
<evidence type="ECO:0000256" key="8">
    <source>
        <dbReference type="ARBA" id="ARBA00022801"/>
    </source>
</evidence>
<evidence type="ECO:0000256" key="5">
    <source>
        <dbReference type="ARBA" id="ARBA00022723"/>
    </source>
</evidence>
<keyword evidence="5 13" id="KW-0479">Metal-binding</keyword>
<dbReference type="InterPro" id="IPR005135">
    <property type="entry name" value="Endo/exonuclease/phosphatase"/>
</dbReference>
<proteinExistence type="inferred from homology"/>
<evidence type="ECO:0000256" key="12">
    <source>
        <dbReference type="PIRSR" id="PIRSR604808-1"/>
    </source>
</evidence>
<evidence type="ECO:0000256" key="14">
    <source>
        <dbReference type="PIRSR" id="PIRSR604808-3"/>
    </source>
</evidence>
<dbReference type="PROSITE" id="PS51435">
    <property type="entry name" value="AP_NUCLEASE_F1_4"/>
    <property type="match status" value="1"/>
</dbReference>
<keyword evidence="8 15" id="KW-0378">Hydrolase</keyword>
<evidence type="ECO:0000259" key="17">
    <source>
        <dbReference type="Pfam" id="PF03372"/>
    </source>
</evidence>
<keyword evidence="9 13" id="KW-0460">Magnesium</keyword>
<dbReference type="GO" id="GO:0003677">
    <property type="term" value="F:DNA binding"/>
    <property type="evidence" value="ECO:0007669"/>
    <property type="project" value="UniProtKB-KW"/>
</dbReference>
<feature type="binding site" evidence="13">
    <location>
        <position position="197"/>
    </location>
    <ligand>
        <name>Mg(2+)</name>
        <dbReference type="ChEBI" id="CHEBI:18420"/>
        <label>1</label>
    </ligand>
</feature>
<dbReference type="FunFam" id="3.60.10.10:FF:000009">
    <property type="entry name" value="DNA-(apurinic or apyrimidinic site) lyase"/>
    <property type="match status" value="1"/>
</dbReference>
<evidence type="ECO:0000256" key="1">
    <source>
        <dbReference type="ARBA" id="ARBA00000493"/>
    </source>
</evidence>
<feature type="binding site" evidence="13">
    <location>
        <position position="311"/>
    </location>
    <ligand>
        <name>Mg(2+)</name>
        <dbReference type="ChEBI" id="CHEBI:18420"/>
        <label>1</label>
    </ligand>
</feature>
<evidence type="ECO:0000256" key="2">
    <source>
        <dbReference type="ARBA" id="ARBA00001936"/>
    </source>
</evidence>
<keyword evidence="6 15" id="KW-0255">Endonuclease</keyword>
<dbReference type="Gene3D" id="3.60.10.10">
    <property type="entry name" value="Endonuclease/exonuclease/phosphatase"/>
    <property type="match status" value="1"/>
</dbReference>
<protein>
    <recommendedName>
        <fullName evidence="15">DNA-(apurinic or apyrimidinic site) endonuclease</fullName>
        <ecNumber evidence="15">3.1.-.-</ecNumber>
    </recommendedName>
</protein>
<feature type="site" description="Transition state stabilizer" evidence="14">
    <location>
        <position position="313"/>
    </location>
</feature>
<dbReference type="PANTHER" id="PTHR22748">
    <property type="entry name" value="AP ENDONUCLEASE"/>
    <property type="match status" value="1"/>
</dbReference>
<dbReference type="NCBIfam" id="TIGR00195">
    <property type="entry name" value="exoDNase_III"/>
    <property type="match status" value="1"/>
</dbReference>
<keyword evidence="13" id="KW-0464">Manganese</keyword>
<feature type="binding site" evidence="13">
    <location>
        <position position="408"/>
    </location>
    <ligand>
        <name>Mg(2+)</name>
        <dbReference type="ChEBI" id="CHEBI:18420"/>
        <label>1</label>
    </ligand>
</feature>
<comment type="cofactor">
    <cofactor evidence="13 15">
        <name>Mg(2+)</name>
        <dbReference type="ChEBI" id="CHEBI:18420"/>
    </cofactor>
    <cofactor evidence="13 15">
        <name>Mn(2+)</name>
        <dbReference type="ChEBI" id="CHEBI:29035"/>
    </cofactor>
    <text evidence="13 15">Probably binds two magnesium or manganese ions per subunit.</text>
</comment>
<feature type="region of interest" description="Disordered" evidence="16">
    <location>
        <begin position="1"/>
        <end position="34"/>
    </location>
</feature>
<accession>A0AA35PMA3</accession>
<feature type="active site" description="Proton acceptor" evidence="12">
    <location>
        <position position="409"/>
    </location>
</feature>